<reference evidence="1" key="1">
    <citation type="submission" date="2020-06" db="EMBL/GenBank/DDBJ databases">
        <authorList>
            <person name="Li T."/>
            <person name="Hu X."/>
            <person name="Zhang T."/>
            <person name="Song X."/>
            <person name="Zhang H."/>
            <person name="Dai N."/>
            <person name="Sheng W."/>
            <person name="Hou X."/>
            <person name="Wei L."/>
        </authorList>
    </citation>
    <scope>NUCLEOTIDE SEQUENCE</scope>
    <source>
        <strain evidence="1">KEN8</strain>
        <tissue evidence="1">Leaf</tissue>
    </source>
</reference>
<dbReference type="Pfam" id="PF03140">
    <property type="entry name" value="DUF247"/>
    <property type="match status" value="1"/>
</dbReference>
<dbReference type="EMBL" id="JACGWM010000005">
    <property type="protein sequence ID" value="KAL0372302.1"/>
    <property type="molecule type" value="Genomic_DNA"/>
</dbReference>
<dbReference type="PANTHER" id="PTHR31170:SF18">
    <property type="entry name" value="(WILD MALAYSIAN BANANA) HYPOTHETICAL PROTEIN"/>
    <property type="match status" value="1"/>
</dbReference>
<dbReference type="InterPro" id="IPR004158">
    <property type="entry name" value="DUF247_pln"/>
</dbReference>
<organism evidence="1">
    <name type="scientific">Sesamum calycinum</name>
    <dbReference type="NCBI Taxonomy" id="2727403"/>
    <lineage>
        <taxon>Eukaryota</taxon>
        <taxon>Viridiplantae</taxon>
        <taxon>Streptophyta</taxon>
        <taxon>Embryophyta</taxon>
        <taxon>Tracheophyta</taxon>
        <taxon>Spermatophyta</taxon>
        <taxon>Magnoliopsida</taxon>
        <taxon>eudicotyledons</taxon>
        <taxon>Gunneridae</taxon>
        <taxon>Pentapetalae</taxon>
        <taxon>asterids</taxon>
        <taxon>lamiids</taxon>
        <taxon>Lamiales</taxon>
        <taxon>Pedaliaceae</taxon>
        <taxon>Sesamum</taxon>
    </lineage>
</organism>
<accession>A0AAW2QX03</accession>
<proteinExistence type="predicted"/>
<sequence>MEIEKWVIEVNNEVESMPDTLVELEQWKKTCIYRLPAYVTDLDDKAYKPQIVSLGPYHQGKPQLKPMDEHKHRALLHFLKRSEKPLDYM</sequence>
<protein>
    <submittedName>
        <fullName evidence="1">Uncharacterized protein</fullName>
    </submittedName>
</protein>
<evidence type="ECO:0000313" key="1">
    <source>
        <dbReference type="EMBL" id="KAL0372302.1"/>
    </source>
</evidence>
<dbReference type="PANTHER" id="PTHR31170">
    <property type="entry name" value="BNAC04G53230D PROTEIN"/>
    <property type="match status" value="1"/>
</dbReference>
<name>A0AAW2QX03_9LAMI</name>
<comment type="caution">
    <text evidence="1">The sequence shown here is derived from an EMBL/GenBank/DDBJ whole genome shotgun (WGS) entry which is preliminary data.</text>
</comment>
<reference evidence="1" key="2">
    <citation type="journal article" date="2024" name="Plant">
        <title>Genomic evolution and insights into agronomic trait innovations of Sesamum species.</title>
        <authorList>
            <person name="Miao H."/>
            <person name="Wang L."/>
            <person name="Qu L."/>
            <person name="Liu H."/>
            <person name="Sun Y."/>
            <person name="Le M."/>
            <person name="Wang Q."/>
            <person name="Wei S."/>
            <person name="Zheng Y."/>
            <person name="Lin W."/>
            <person name="Duan Y."/>
            <person name="Cao H."/>
            <person name="Xiong S."/>
            <person name="Wang X."/>
            <person name="Wei L."/>
            <person name="Li C."/>
            <person name="Ma Q."/>
            <person name="Ju M."/>
            <person name="Zhao R."/>
            <person name="Li G."/>
            <person name="Mu C."/>
            <person name="Tian Q."/>
            <person name="Mei H."/>
            <person name="Zhang T."/>
            <person name="Gao T."/>
            <person name="Zhang H."/>
        </authorList>
    </citation>
    <scope>NUCLEOTIDE SEQUENCE</scope>
    <source>
        <strain evidence="1">KEN8</strain>
    </source>
</reference>
<gene>
    <name evidence="1" type="ORF">Scaly_0911800</name>
</gene>
<dbReference type="AlphaFoldDB" id="A0AAW2QX03"/>